<dbReference type="EMBL" id="FWWT01000022">
    <property type="protein sequence ID" value="SMB95012.1"/>
    <property type="molecule type" value="Genomic_DNA"/>
</dbReference>
<organism evidence="2 3">
    <name type="scientific">Desulfonispora thiosulfatigenes DSM 11270</name>
    <dbReference type="NCBI Taxonomy" id="656914"/>
    <lineage>
        <taxon>Bacteria</taxon>
        <taxon>Bacillati</taxon>
        <taxon>Bacillota</taxon>
        <taxon>Clostridia</taxon>
        <taxon>Eubacteriales</taxon>
        <taxon>Peptococcaceae</taxon>
        <taxon>Desulfonispora</taxon>
    </lineage>
</organism>
<dbReference type="Proteomes" id="UP000192731">
    <property type="component" value="Unassembled WGS sequence"/>
</dbReference>
<dbReference type="Pfam" id="PF07963">
    <property type="entry name" value="N_methyl"/>
    <property type="match status" value="1"/>
</dbReference>
<sequence>MFKDIKNSQGITLIEIILSLAILGIIIYPISTLFITSINSNIAARDYLTATQLAQKYMEKVVADPTYYMNMTEKKTTEIEGDLQVIVYEPTEVSKGYDFHDSGISATKTINASNISDGYKIVFDNSNIESTKIICDANTIKTISIANDSDQLAKIYMIYPKGNTNRVFINILKGKVAIFENLEELDSINENKNTVYKLKVQVKKDDTMLTELVRLKTID</sequence>
<protein>
    <recommendedName>
        <fullName evidence="4">Prepilin-type N-terminal cleavage/methylation domain-containing protein</fullName>
    </recommendedName>
</protein>
<evidence type="ECO:0000256" key="1">
    <source>
        <dbReference type="SAM" id="Phobius"/>
    </source>
</evidence>
<dbReference type="InterPro" id="IPR012902">
    <property type="entry name" value="N_methyl_site"/>
</dbReference>
<accession>A0A1W1VNR6</accession>
<evidence type="ECO:0000313" key="2">
    <source>
        <dbReference type="EMBL" id="SMB95012.1"/>
    </source>
</evidence>
<proteinExistence type="predicted"/>
<feature type="transmembrane region" description="Helical" evidence="1">
    <location>
        <begin position="12"/>
        <end position="35"/>
    </location>
</feature>
<keyword evidence="1" id="KW-0812">Transmembrane</keyword>
<name>A0A1W1VNR6_DESTI</name>
<keyword evidence="1" id="KW-0472">Membrane</keyword>
<gene>
    <name evidence="2" type="ORF">SAMN00017405_0309</name>
</gene>
<evidence type="ECO:0000313" key="3">
    <source>
        <dbReference type="Proteomes" id="UP000192731"/>
    </source>
</evidence>
<evidence type="ECO:0008006" key="4">
    <source>
        <dbReference type="Google" id="ProtNLM"/>
    </source>
</evidence>
<dbReference type="RefSeq" id="WP_084054120.1">
    <property type="nucleotide sequence ID" value="NZ_FWWT01000022.1"/>
</dbReference>
<keyword evidence="1" id="KW-1133">Transmembrane helix</keyword>
<keyword evidence="3" id="KW-1185">Reference proteome</keyword>
<dbReference type="AlphaFoldDB" id="A0A1W1VNR6"/>
<dbReference type="STRING" id="656914.SAMN00017405_0309"/>
<reference evidence="2 3" key="1">
    <citation type="submission" date="2017-04" db="EMBL/GenBank/DDBJ databases">
        <authorList>
            <person name="Afonso C.L."/>
            <person name="Miller P.J."/>
            <person name="Scott M.A."/>
            <person name="Spackman E."/>
            <person name="Goraichik I."/>
            <person name="Dimitrov K.M."/>
            <person name="Suarez D.L."/>
            <person name="Swayne D.E."/>
        </authorList>
    </citation>
    <scope>NUCLEOTIDE SEQUENCE [LARGE SCALE GENOMIC DNA]</scope>
    <source>
        <strain evidence="2 3">DSM 11270</strain>
    </source>
</reference>